<reference evidence="6 7" key="1">
    <citation type="journal article" date="2024" name="Nat. Commun.">
        <title>Phylogenomics reveals the evolutionary origins of lichenization in chlorophyte algae.</title>
        <authorList>
            <person name="Puginier C."/>
            <person name="Libourel C."/>
            <person name="Otte J."/>
            <person name="Skaloud P."/>
            <person name="Haon M."/>
            <person name="Grisel S."/>
            <person name="Petersen M."/>
            <person name="Berrin J.G."/>
            <person name="Delaux P.M."/>
            <person name="Dal Grande F."/>
            <person name="Keller J."/>
        </authorList>
    </citation>
    <scope>NUCLEOTIDE SEQUENCE [LARGE SCALE GENOMIC DNA]</scope>
    <source>
        <strain evidence="6 7">SAG 216-7</strain>
    </source>
</reference>
<feature type="compositionally biased region" description="Basic residues" evidence="4">
    <location>
        <begin position="199"/>
        <end position="211"/>
    </location>
</feature>
<evidence type="ECO:0000313" key="7">
    <source>
        <dbReference type="Proteomes" id="UP001491310"/>
    </source>
</evidence>
<proteinExistence type="inferred from homology"/>
<dbReference type="PANTHER" id="PTHR45657">
    <property type="entry name" value="CRAL-TRIO DOMAIN-CONTAINING PROTEIN YKL091C-RELATED"/>
    <property type="match status" value="1"/>
</dbReference>
<feature type="region of interest" description="Disordered" evidence="4">
    <location>
        <begin position="401"/>
        <end position="430"/>
    </location>
</feature>
<dbReference type="Pfam" id="PF00650">
    <property type="entry name" value="CRAL_TRIO"/>
    <property type="match status" value="1"/>
</dbReference>
<organism evidence="6 7">
    <name type="scientific">Coccomyxa subellipsoidea</name>
    <dbReference type="NCBI Taxonomy" id="248742"/>
    <lineage>
        <taxon>Eukaryota</taxon>
        <taxon>Viridiplantae</taxon>
        <taxon>Chlorophyta</taxon>
        <taxon>core chlorophytes</taxon>
        <taxon>Trebouxiophyceae</taxon>
        <taxon>Trebouxiophyceae incertae sedis</taxon>
        <taxon>Coccomyxaceae</taxon>
        <taxon>Coccomyxa</taxon>
    </lineage>
</organism>
<evidence type="ECO:0000259" key="5">
    <source>
        <dbReference type="PROSITE" id="PS50191"/>
    </source>
</evidence>
<feature type="region of interest" description="Disordered" evidence="4">
    <location>
        <begin position="521"/>
        <end position="557"/>
    </location>
</feature>
<comment type="caution">
    <text evidence="6">The sequence shown here is derived from an EMBL/GenBank/DDBJ whole genome shotgun (WGS) entry which is preliminary data.</text>
</comment>
<feature type="region of interest" description="Disordered" evidence="4">
    <location>
        <begin position="578"/>
        <end position="605"/>
    </location>
</feature>
<sequence length="994" mass="106902">MSSGDPAARVVVDLASFQPLENGLSNQSIHSVRLQQMCPAKKRRRFLRRGNARPPGSPATSHIRKDAILVIGVDRLIIGVVEEEVKPTVDKTAEKSAAKAMREEEKAASRALKQEVRAAARAHRDATRAAARADKSAHSGSGRRLGVLRMRRASSGPDIGGLADRAMAEAGGEASSPDREPSLGSASPSLSVSPDVHPPARRVLQHGRSHSQHLPDMLPASDGEIDDGAFRRPKIGGAPPASSPLRISHSNSGANGHVSRSPFAQDDMALPTTPQQTPPDWPGLARFSGVDVEQHTFSADVAYSQVVRIEREAEEVTVFYRPNSLGVEELSRNPVANALAVTLLLSTETAAMELVTEVERAVERYCQGMGHLGRQLPLPGPPQMLLVTHRRTGAAAPEAVVQGQPSWGSTVPAPASWDAASLTSPEDASSVGGEDVVVVYVTTPLGSGTAQISLPVVRHFLQGEEAHLFVGVALRSPPRSVERRTSLLVRRSIMPGSAEEAAEAAGSAGDWQPADSILEVEPSPASAASTPDSTGDSFTSRANGGGSAKTLERRSKMRKCKQVRLHCVAACAPRRSGFKSPGWPRSNGHPHSPNGLPPGPPGIGAQGPSALLTAAGFSAPAVPLLLQGHWLLLLQWALVALIMAACWHPQAALRILTFLADCAQSLLTGETLPEPPRLRASAAAAAQPVQVAPQETGTLGAVSGKWRLTLLRAEIVDDYWCAAGPSLDADMGTAERAAPAEPESKLDALTSAHGVSRDVAQRYLMAANDELAATHRLLQTSREWREVKLGVKNILQQPQPHYEAFKSLFSHGVLGFSHSGRPIWVMRIGEIKKGLKALKATGVTSEDYERHVMFVQDYMYKVLDPNLLPEGRSIWIIDMKGVGLTDMGSEAMDYVKLFAGIVAANYPERLYRNFVVNAPGFFSLVWRIAEPMLSPSTRKKIRLLHNKQDTLTALREEMDEELIPHAYGGLNTLPLYQSKPEVELRQLVERLNQP</sequence>
<protein>
    <recommendedName>
        <fullName evidence="5">CRAL-TRIO domain-containing protein</fullName>
    </recommendedName>
</protein>
<dbReference type="SMART" id="SM00516">
    <property type="entry name" value="SEC14"/>
    <property type="match status" value="1"/>
</dbReference>
<feature type="compositionally biased region" description="Basic and acidic residues" evidence="4">
    <location>
        <begin position="96"/>
        <end position="137"/>
    </location>
</feature>
<dbReference type="InterPro" id="IPR001251">
    <property type="entry name" value="CRAL-TRIO_dom"/>
</dbReference>
<dbReference type="InterPro" id="IPR036865">
    <property type="entry name" value="CRAL-TRIO_dom_sf"/>
</dbReference>
<dbReference type="PROSITE" id="PS50191">
    <property type="entry name" value="CRAL_TRIO"/>
    <property type="match status" value="1"/>
</dbReference>
<feature type="region of interest" description="Disordered" evidence="4">
    <location>
        <begin position="96"/>
        <end position="278"/>
    </location>
</feature>
<dbReference type="Gene3D" id="3.40.525.10">
    <property type="entry name" value="CRAL-TRIO lipid binding domain"/>
    <property type="match status" value="1"/>
</dbReference>
<name>A0ABR2Z568_9CHLO</name>
<dbReference type="PANTHER" id="PTHR45657:SF1">
    <property type="entry name" value="CRAL-TRIO DOMAIN-CONTAINING PROTEIN YKL091C-RELATED"/>
    <property type="match status" value="1"/>
</dbReference>
<evidence type="ECO:0000256" key="4">
    <source>
        <dbReference type="SAM" id="MobiDB-lite"/>
    </source>
</evidence>
<feature type="compositionally biased region" description="Low complexity" evidence="4">
    <location>
        <begin position="522"/>
        <end position="537"/>
    </location>
</feature>
<evidence type="ECO:0000256" key="1">
    <source>
        <dbReference type="ARBA" id="ARBA00004202"/>
    </source>
</evidence>
<accession>A0ABR2Z568</accession>
<gene>
    <name evidence="6" type="ORF">WJX75_009222</name>
</gene>
<comment type="subcellular location">
    <subcellularLocation>
        <location evidence="1">Cell membrane</location>
        <topology evidence="1">Peripheral membrane protein</topology>
    </subcellularLocation>
    <subcellularLocation>
        <location evidence="2">Golgi apparatus membrane</location>
        <topology evidence="2">Peripheral membrane protein</topology>
    </subcellularLocation>
</comment>
<dbReference type="Proteomes" id="UP001491310">
    <property type="component" value="Unassembled WGS sequence"/>
</dbReference>
<evidence type="ECO:0000256" key="3">
    <source>
        <dbReference type="ARBA" id="ARBA00038020"/>
    </source>
</evidence>
<dbReference type="InterPro" id="IPR051026">
    <property type="entry name" value="PI/PC_transfer"/>
</dbReference>
<feature type="domain" description="CRAL-TRIO" evidence="5">
    <location>
        <begin position="801"/>
        <end position="975"/>
    </location>
</feature>
<comment type="similarity">
    <text evidence="3">Belongs to the SFH family.</text>
</comment>
<dbReference type="EMBL" id="JALJOT010000001">
    <property type="protein sequence ID" value="KAK9919079.1"/>
    <property type="molecule type" value="Genomic_DNA"/>
</dbReference>
<dbReference type="CDD" id="cd00170">
    <property type="entry name" value="SEC14"/>
    <property type="match status" value="1"/>
</dbReference>
<evidence type="ECO:0000256" key="2">
    <source>
        <dbReference type="ARBA" id="ARBA00004395"/>
    </source>
</evidence>
<dbReference type="SUPFAM" id="SSF52087">
    <property type="entry name" value="CRAL/TRIO domain"/>
    <property type="match status" value="1"/>
</dbReference>
<evidence type="ECO:0000313" key="6">
    <source>
        <dbReference type="EMBL" id="KAK9919079.1"/>
    </source>
</evidence>
<feature type="compositionally biased region" description="Low complexity" evidence="4">
    <location>
        <begin position="182"/>
        <end position="194"/>
    </location>
</feature>
<keyword evidence="7" id="KW-1185">Reference proteome</keyword>